<dbReference type="InterPro" id="IPR017853">
    <property type="entry name" value="GH"/>
</dbReference>
<reference evidence="3" key="1">
    <citation type="submission" date="2020-11" db="EMBL/GenBank/DDBJ databases">
        <authorList>
            <person name="Tran Van P."/>
        </authorList>
    </citation>
    <scope>NUCLEOTIDE SEQUENCE</scope>
</reference>
<keyword evidence="4" id="KW-1185">Reference proteome</keyword>
<gene>
    <name evidence="3" type="ORF">OSB1V03_LOCUS13801</name>
</gene>
<keyword evidence="1" id="KW-0732">Signal</keyword>
<evidence type="ECO:0000256" key="1">
    <source>
        <dbReference type="SAM" id="SignalP"/>
    </source>
</evidence>
<dbReference type="EMBL" id="CAJPIZ010012685">
    <property type="protein sequence ID" value="CAG2113834.1"/>
    <property type="molecule type" value="Genomic_DNA"/>
</dbReference>
<dbReference type="Proteomes" id="UP000759131">
    <property type="component" value="Unassembled WGS sequence"/>
</dbReference>
<dbReference type="GO" id="GO:0004553">
    <property type="term" value="F:hydrolase activity, hydrolyzing O-glycosyl compounds"/>
    <property type="evidence" value="ECO:0007669"/>
    <property type="project" value="InterPro"/>
</dbReference>
<sequence>MFHIILNVLICLPIICGADYTNRINPHKNWGEWEGWGTSLAWWANVLGDRDDVADLMFTTKLIQYNNQSVPGLGLNIIRYNVGGCSANSIGADHMIASPKIPKFKQIEGFWLNWDSDDPQSKSWDWSVDKKQRLMVQKAQDRGVDQIELFSNSPMWWMLYDHNPSGAPNGGENLQTWNYQKFAVYLATVAKYAVDHWNVTFRSVEAFNEASSMSWTSEGNQEGCHIGSEAQQKVIMYLRDELNKRGLNETLVSASDEVTVDSAIKMWESFPQSVRATVGRVNVHGYGYFYGKRDKLYDLVRKDNKPIWTSEYGEGDGTGLPMAQNLNLDLFWMHTTAWVYWQTFDSSQGWGMIHADLEKGSTGVVAAKYYVMAQYSRHIRKGMLIVESDRSDSVAAYDQSNRRLVIVTLNIGDDSQNITYDLSQFGRITDGSVSRWTTTPDDKQHYVFDNKLNVKAKTLNAVLNKKSIHTIVIENVFIQ</sequence>
<dbReference type="Gene3D" id="2.60.40.1180">
    <property type="entry name" value="Golgi alpha-mannosidase II"/>
    <property type="match status" value="1"/>
</dbReference>
<organism evidence="3">
    <name type="scientific">Medioppia subpectinata</name>
    <dbReference type="NCBI Taxonomy" id="1979941"/>
    <lineage>
        <taxon>Eukaryota</taxon>
        <taxon>Metazoa</taxon>
        <taxon>Ecdysozoa</taxon>
        <taxon>Arthropoda</taxon>
        <taxon>Chelicerata</taxon>
        <taxon>Arachnida</taxon>
        <taxon>Acari</taxon>
        <taxon>Acariformes</taxon>
        <taxon>Sarcoptiformes</taxon>
        <taxon>Oribatida</taxon>
        <taxon>Brachypylina</taxon>
        <taxon>Oppioidea</taxon>
        <taxon>Oppiidae</taxon>
        <taxon>Medioppia</taxon>
    </lineage>
</organism>
<evidence type="ECO:0000313" key="4">
    <source>
        <dbReference type="Proteomes" id="UP000759131"/>
    </source>
</evidence>
<dbReference type="PANTHER" id="PTHR42767:SF1">
    <property type="entry name" value="ENDO-BETA-1,6-GALACTANASE-LIKE DOMAIN-CONTAINING PROTEIN"/>
    <property type="match status" value="1"/>
</dbReference>
<feature type="signal peptide" evidence="1">
    <location>
        <begin position="1"/>
        <end position="18"/>
    </location>
</feature>
<feature type="chain" id="PRO_5035591977" description="Endo-beta-1,6-galactanase-like domain-containing protein" evidence="1">
    <location>
        <begin position="19"/>
        <end position="479"/>
    </location>
</feature>
<dbReference type="InterPro" id="IPR013780">
    <property type="entry name" value="Glyco_hydro_b"/>
</dbReference>
<dbReference type="Gene3D" id="3.20.20.80">
    <property type="entry name" value="Glycosidases"/>
    <property type="match status" value="1"/>
</dbReference>
<protein>
    <recommendedName>
        <fullName evidence="2">Endo-beta-1,6-galactanase-like domain-containing protein</fullName>
    </recommendedName>
</protein>
<proteinExistence type="predicted"/>
<dbReference type="InterPro" id="IPR039743">
    <property type="entry name" value="6GAL/EXGAL"/>
</dbReference>
<dbReference type="AlphaFoldDB" id="A0A7R9L1Z6"/>
<dbReference type="PANTHER" id="PTHR42767">
    <property type="entry name" value="ENDO-BETA-1,6-GALACTANASE"/>
    <property type="match status" value="1"/>
</dbReference>
<dbReference type="InterPro" id="IPR039514">
    <property type="entry name" value="6GAL-like"/>
</dbReference>
<evidence type="ECO:0000259" key="2">
    <source>
        <dbReference type="Pfam" id="PF14587"/>
    </source>
</evidence>
<feature type="domain" description="Endo-beta-1,6-galactanase-like" evidence="2">
    <location>
        <begin position="23"/>
        <end position="250"/>
    </location>
</feature>
<evidence type="ECO:0000313" key="3">
    <source>
        <dbReference type="EMBL" id="CAD7633404.1"/>
    </source>
</evidence>
<dbReference type="Pfam" id="PF14587">
    <property type="entry name" value="Glyco_hydr_30_2"/>
    <property type="match status" value="1"/>
</dbReference>
<name>A0A7R9L1Z6_9ACAR</name>
<dbReference type="SUPFAM" id="SSF51445">
    <property type="entry name" value="(Trans)glycosidases"/>
    <property type="match status" value="1"/>
</dbReference>
<accession>A0A7R9L1Z6</accession>
<dbReference type="OrthoDB" id="2012278at2759"/>
<dbReference type="EMBL" id="OC867260">
    <property type="protein sequence ID" value="CAD7633404.1"/>
    <property type="molecule type" value="Genomic_DNA"/>
</dbReference>